<dbReference type="Proteomes" id="UP000198415">
    <property type="component" value="Unassembled WGS sequence"/>
</dbReference>
<organism evidence="3 4">
    <name type="scientific">Actinoplanes regularis</name>
    <dbReference type="NCBI Taxonomy" id="52697"/>
    <lineage>
        <taxon>Bacteria</taxon>
        <taxon>Bacillati</taxon>
        <taxon>Actinomycetota</taxon>
        <taxon>Actinomycetes</taxon>
        <taxon>Micromonosporales</taxon>
        <taxon>Micromonosporaceae</taxon>
        <taxon>Actinoplanes</taxon>
    </lineage>
</organism>
<reference evidence="3 4" key="1">
    <citation type="submission" date="2017-06" db="EMBL/GenBank/DDBJ databases">
        <authorList>
            <person name="Kim H.J."/>
            <person name="Triplett B.A."/>
        </authorList>
    </citation>
    <scope>NUCLEOTIDE SEQUENCE [LARGE SCALE GENOMIC DNA]</scope>
    <source>
        <strain evidence="3 4">DSM 43151</strain>
    </source>
</reference>
<feature type="region of interest" description="Disordered" evidence="1">
    <location>
        <begin position="24"/>
        <end position="44"/>
    </location>
</feature>
<keyword evidence="2" id="KW-0732">Signal</keyword>
<dbReference type="AlphaFoldDB" id="A0A239HKA1"/>
<protein>
    <submittedName>
        <fullName evidence="3">Uncharacterized protein</fullName>
    </submittedName>
</protein>
<name>A0A239HKA1_9ACTN</name>
<sequence length="173" mass="17040">MRRHVAAAAALSFALLAAGCSGSDQESTTAAPTPATGASGTTAAAGPAGAADPAVAASADAALSADTEAICGQAARTSTNFGTNFAADYKNLIGAAAQGAEAKSRAQEKVTRDVDGYAYALLDMSKLAADPALKKALATMGAQVTALKGDIAKLDAEKLANLHATLDQVCGKN</sequence>
<gene>
    <name evidence="3" type="ORF">SAMN06264365_12520</name>
</gene>
<evidence type="ECO:0000256" key="2">
    <source>
        <dbReference type="SAM" id="SignalP"/>
    </source>
</evidence>
<accession>A0A239HKA1</accession>
<dbReference type="EMBL" id="FZNR01000025">
    <property type="protein sequence ID" value="SNS81777.1"/>
    <property type="molecule type" value="Genomic_DNA"/>
</dbReference>
<proteinExistence type="predicted"/>
<dbReference type="OrthoDB" id="3298312at2"/>
<feature type="chain" id="PRO_5038465027" evidence="2">
    <location>
        <begin position="18"/>
        <end position="173"/>
    </location>
</feature>
<feature type="compositionally biased region" description="Low complexity" evidence="1">
    <location>
        <begin position="27"/>
        <end position="44"/>
    </location>
</feature>
<dbReference type="RefSeq" id="WP_143232814.1">
    <property type="nucleotide sequence ID" value="NZ_BOMU01000103.1"/>
</dbReference>
<evidence type="ECO:0000313" key="4">
    <source>
        <dbReference type="Proteomes" id="UP000198415"/>
    </source>
</evidence>
<feature type="signal peptide" evidence="2">
    <location>
        <begin position="1"/>
        <end position="17"/>
    </location>
</feature>
<evidence type="ECO:0000256" key="1">
    <source>
        <dbReference type="SAM" id="MobiDB-lite"/>
    </source>
</evidence>
<keyword evidence="4" id="KW-1185">Reference proteome</keyword>
<dbReference type="PROSITE" id="PS51257">
    <property type="entry name" value="PROKAR_LIPOPROTEIN"/>
    <property type="match status" value="1"/>
</dbReference>
<evidence type="ECO:0000313" key="3">
    <source>
        <dbReference type="EMBL" id="SNS81777.1"/>
    </source>
</evidence>